<comment type="caution">
    <text evidence="2">The sequence shown here is derived from an EMBL/GenBank/DDBJ whole genome shotgun (WGS) entry which is preliminary data.</text>
</comment>
<sequence>MPSAVRNGTVRVALGAALACTVLLATMAPVAAAAPPHVSVGSVDVSDDEPVVGDTITVTPTIRHSSSGSGSFEVTQVTVTDASGTRHATASDLGTLGTGDSIEVPLTATPSASGHHKLTVHVRGVQYNSDGRLTQIIHTKRPTYVSVWEPSTPTETDPRLNVESDALTVGSESTVRVVASNGGDDELTDLSVRLHGLDGTYDRTKLRPALGTHNSSTFEFDVRPTTPGEQSINATLQYGDGETVTLSKDVTVRPLREDVTVHATAIEQNDSTVLRYRVNNHGNAPIENVVLSGATVGSSLPTTVISKVPPGTSDTSTVAVNDRPSGSATVTATYRVATSTGQADGSVRFADAESDSGAGNTTTSDPQTRILERNVEPTRGGPLEPVSLLTGGLVATSSIFGYRNWRRR</sequence>
<name>A0ABD5UZN9_9EURY</name>
<evidence type="ECO:0008006" key="4">
    <source>
        <dbReference type="Google" id="ProtNLM"/>
    </source>
</evidence>
<accession>A0ABD5UZN9</accession>
<evidence type="ECO:0000313" key="2">
    <source>
        <dbReference type="EMBL" id="MFC6893248.1"/>
    </source>
</evidence>
<dbReference type="EMBL" id="JBHSXL010000009">
    <property type="protein sequence ID" value="MFC6893248.1"/>
    <property type="molecule type" value="Genomic_DNA"/>
</dbReference>
<reference evidence="2 3" key="1">
    <citation type="journal article" date="2019" name="Int. J. Syst. Evol. Microbiol.">
        <title>The Global Catalogue of Microorganisms (GCM) 10K type strain sequencing project: providing services to taxonomists for standard genome sequencing and annotation.</title>
        <authorList>
            <consortium name="The Broad Institute Genomics Platform"/>
            <consortium name="The Broad Institute Genome Sequencing Center for Infectious Disease"/>
            <person name="Wu L."/>
            <person name="Ma J."/>
        </authorList>
    </citation>
    <scope>NUCLEOTIDE SEQUENCE [LARGE SCALE GENOMIC DNA]</scope>
    <source>
        <strain evidence="2 3">SKJ47</strain>
    </source>
</reference>
<proteinExistence type="predicted"/>
<keyword evidence="3" id="KW-1185">Reference proteome</keyword>
<dbReference type="Proteomes" id="UP001596296">
    <property type="component" value="Unassembled WGS sequence"/>
</dbReference>
<feature type="region of interest" description="Disordered" evidence="1">
    <location>
        <begin position="350"/>
        <end position="383"/>
    </location>
</feature>
<dbReference type="AlphaFoldDB" id="A0ABD5UZN9"/>
<dbReference type="RefSeq" id="WP_379744599.1">
    <property type="nucleotide sequence ID" value="NZ_JBHSVN010000001.1"/>
</dbReference>
<evidence type="ECO:0000256" key="1">
    <source>
        <dbReference type="SAM" id="MobiDB-lite"/>
    </source>
</evidence>
<dbReference type="Gene3D" id="2.60.40.10">
    <property type="entry name" value="Immunoglobulins"/>
    <property type="match status" value="2"/>
</dbReference>
<organism evidence="2 3">
    <name type="scientific">Halopenitus salinus</name>
    <dbReference type="NCBI Taxonomy" id="1198295"/>
    <lineage>
        <taxon>Archaea</taxon>
        <taxon>Methanobacteriati</taxon>
        <taxon>Methanobacteriota</taxon>
        <taxon>Stenosarchaea group</taxon>
        <taxon>Halobacteria</taxon>
        <taxon>Halobacteriales</taxon>
        <taxon>Haloferacaceae</taxon>
        <taxon>Halopenitus</taxon>
    </lineage>
</organism>
<dbReference type="InterPro" id="IPR013783">
    <property type="entry name" value="Ig-like_fold"/>
</dbReference>
<gene>
    <name evidence="2" type="ORF">ACFQE9_11635</name>
</gene>
<dbReference type="PANTHER" id="PTHR35902">
    <property type="entry name" value="S-LAYER DOMAIN-LIKE PROTEIN-RELATED"/>
    <property type="match status" value="1"/>
</dbReference>
<protein>
    <recommendedName>
        <fullName evidence="4">CARDB domain-containing protein</fullName>
    </recommendedName>
</protein>
<feature type="compositionally biased region" description="Polar residues" evidence="1">
    <location>
        <begin position="357"/>
        <end position="367"/>
    </location>
</feature>
<evidence type="ECO:0000313" key="3">
    <source>
        <dbReference type="Proteomes" id="UP001596296"/>
    </source>
</evidence>